<organism evidence="2 3">
    <name type="scientific">Amphibalanus amphitrite</name>
    <name type="common">Striped barnacle</name>
    <name type="synonym">Balanus amphitrite</name>
    <dbReference type="NCBI Taxonomy" id="1232801"/>
    <lineage>
        <taxon>Eukaryota</taxon>
        <taxon>Metazoa</taxon>
        <taxon>Ecdysozoa</taxon>
        <taxon>Arthropoda</taxon>
        <taxon>Crustacea</taxon>
        <taxon>Multicrustacea</taxon>
        <taxon>Cirripedia</taxon>
        <taxon>Thoracica</taxon>
        <taxon>Thoracicalcarea</taxon>
        <taxon>Balanomorpha</taxon>
        <taxon>Balanoidea</taxon>
        <taxon>Balanidae</taxon>
        <taxon>Amphibalaninae</taxon>
        <taxon>Amphibalanus</taxon>
    </lineage>
</organism>
<gene>
    <name evidence="2" type="ORF">FJT64_014714</name>
</gene>
<name>A0A6A4V7U9_AMPAM</name>
<reference evidence="2 3" key="1">
    <citation type="submission" date="2019-07" db="EMBL/GenBank/DDBJ databases">
        <title>Draft genome assembly of a fouling barnacle, Amphibalanus amphitrite (Darwin, 1854): The first reference genome for Thecostraca.</title>
        <authorList>
            <person name="Kim W."/>
        </authorList>
    </citation>
    <scope>NUCLEOTIDE SEQUENCE [LARGE SCALE GENOMIC DNA]</scope>
    <source>
        <strain evidence="2">SNU_AA5</strain>
        <tissue evidence="2">Soma without cirri and trophi</tissue>
    </source>
</reference>
<accession>A0A6A4V7U9</accession>
<feature type="signal peptide" evidence="1">
    <location>
        <begin position="1"/>
        <end position="24"/>
    </location>
</feature>
<feature type="chain" id="PRO_5025655927" description="Protein sleepless" evidence="1">
    <location>
        <begin position="25"/>
        <end position="137"/>
    </location>
</feature>
<comment type="caution">
    <text evidence="2">The sequence shown here is derived from an EMBL/GenBank/DDBJ whole genome shotgun (WGS) entry which is preliminary data.</text>
</comment>
<proteinExistence type="predicted"/>
<dbReference type="EMBL" id="VIIS01002228">
    <property type="protein sequence ID" value="KAF0286778.1"/>
    <property type="molecule type" value="Genomic_DNA"/>
</dbReference>
<keyword evidence="1" id="KW-0732">Signal</keyword>
<evidence type="ECO:0000313" key="3">
    <source>
        <dbReference type="Proteomes" id="UP000440578"/>
    </source>
</evidence>
<evidence type="ECO:0000313" key="2">
    <source>
        <dbReference type="EMBL" id="KAF0286778.1"/>
    </source>
</evidence>
<keyword evidence="3" id="KW-1185">Reference proteome</keyword>
<sequence>MSRRPLVPLLALAALLALPPAVRGLSCFQCEDPSPYVQLPYWPGTPSAPRCSGFDTSRGDFKVERCLFPYVTRCARISWAGGEMRGCLDSTLREGCEVEDGVSFCSCTGDYCNSAGLSTPALLLLLPAALLAALYTV</sequence>
<evidence type="ECO:0000256" key="1">
    <source>
        <dbReference type="SAM" id="SignalP"/>
    </source>
</evidence>
<evidence type="ECO:0008006" key="4">
    <source>
        <dbReference type="Google" id="ProtNLM"/>
    </source>
</evidence>
<dbReference type="AlphaFoldDB" id="A0A6A4V7U9"/>
<dbReference type="Proteomes" id="UP000440578">
    <property type="component" value="Unassembled WGS sequence"/>
</dbReference>
<protein>
    <recommendedName>
        <fullName evidence="4">Protein sleepless</fullName>
    </recommendedName>
</protein>